<reference evidence="1" key="1">
    <citation type="submission" date="2018-05" db="EMBL/GenBank/DDBJ databases">
        <authorList>
            <person name="Lanie J.A."/>
            <person name="Ng W.-L."/>
            <person name="Kazmierczak K.M."/>
            <person name="Andrzejewski T.M."/>
            <person name="Davidsen T.M."/>
            <person name="Wayne K.J."/>
            <person name="Tettelin H."/>
            <person name="Glass J.I."/>
            <person name="Rusch D."/>
            <person name="Podicherti R."/>
            <person name="Tsui H.-C.T."/>
            <person name="Winkler M.E."/>
        </authorList>
    </citation>
    <scope>NUCLEOTIDE SEQUENCE</scope>
</reference>
<dbReference type="CDD" id="cd12797">
    <property type="entry name" value="M23_peptidase"/>
    <property type="match status" value="1"/>
</dbReference>
<dbReference type="SUPFAM" id="SSF51261">
    <property type="entry name" value="Duplicated hybrid motif"/>
    <property type="match status" value="1"/>
</dbReference>
<dbReference type="PANTHER" id="PTHR21666">
    <property type="entry name" value="PEPTIDASE-RELATED"/>
    <property type="match status" value="1"/>
</dbReference>
<dbReference type="InterPro" id="IPR050570">
    <property type="entry name" value="Cell_wall_metabolism_enzyme"/>
</dbReference>
<dbReference type="GO" id="GO:0004222">
    <property type="term" value="F:metalloendopeptidase activity"/>
    <property type="evidence" value="ECO:0007669"/>
    <property type="project" value="TreeGrafter"/>
</dbReference>
<sequence length="667" mass="76287">MTSFIKIIVPAFYLVTCVMGEIIWPTNASRKLTSNYGEFRDDHFHMGIDIKTNGKEGYEVYAIADGSISRMVANYTGYGKALYLKIKSGDTGVYCHLNKFSSELEKELFIQQTNTDSYHVNAYFSSTDFPFKKGDIIGYTGNTGASFGPHLHFELRSPEGNTLNPLRHGLSISDTIPPVLKGLTVFPLTQETLIYGFPLPMEFPIIQHRSNLYSISDTIFCTKGEIGIAVSLEDKIQQNKNRYQFYKAELIVDDSLIFDFTYDSISFFQSAQMNSIENRKFGKAKGLSYHKFFLEKNSLFLSSKKLSGHILLSSGVHSLSLFITDAYGNISNVNGKIVCKLSNNKSQKKSRSWVRQESWKTNLFLDLDLQILNSENGVFIEFQDIENMFTVQGRLIINDNKPFDFNFFHTPPQTYYSTLIPFEKFENINHISVLTKEKYVDFPINAMVVYPNSQSKLSSKDNIIHIQFTEFALFDTALIWIKNTQSFKESNITSLTNTYNIEPSNLPLKNPVYLTFKLNQNQQLIEGAGIYKYNKKKNKWEFQEPHGNNFIQHTVKLSELGIFTLLQDTIPPEIVHVFPAPSQSYTFGDIYSIECILKDNLSGVEPSEEALKIILNGKRIFCAYQPVKKELSYSFFNPLIPGDYSMYIFARDYTGNKMEKTIIFNVN</sequence>
<dbReference type="AlphaFoldDB" id="A0A382A6X1"/>
<dbReference type="EMBL" id="UINC01024063">
    <property type="protein sequence ID" value="SVA96991.1"/>
    <property type="molecule type" value="Genomic_DNA"/>
</dbReference>
<name>A0A382A6X1_9ZZZZ</name>
<dbReference type="Gene3D" id="2.70.70.10">
    <property type="entry name" value="Glucose Permease (Domain IIA)"/>
    <property type="match status" value="1"/>
</dbReference>
<protein>
    <submittedName>
        <fullName evidence="1">Uncharacterized protein</fullName>
    </submittedName>
</protein>
<dbReference type="PANTHER" id="PTHR21666:SF289">
    <property type="entry name" value="L-ALA--D-GLU ENDOPEPTIDASE"/>
    <property type="match status" value="1"/>
</dbReference>
<organism evidence="1">
    <name type="scientific">marine metagenome</name>
    <dbReference type="NCBI Taxonomy" id="408172"/>
    <lineage>
        <taxon>unclassified sequences</taxon>
        <taxon>metagenomes</taxon>
        <taxon>ecological metagenomes</taxon>
    </lineage>
</organism>
<dbReference type="InterPro" id="IPR011055">
    <property type="entry name" value="Dup_hybrid_motif"/>
</dbReference>
<evidence type="ECO:0000313" key="1">
    <source>
        <dbReference type="EMBL" id="SVA96991.1"/>
    </source>
</evidence>
<accession>A0A382A6X1</accession>
<proteinExistence type="predicted"/>
<gene>
    <name evidence="1" type="ORF">METZ01_LOCUS149845</name>
</gene>